<evidence type="ECO:0000256" key="3">
    <source>
        <dbReference type="PROSITE-ProRule" id="PRU00332"/>
    </source>
</evidence>
<dbReference type="CDD" id="cd12706">
    <property type="entry name" value="RRM_LARP5"/>
    <property type="match status" value="1"/>
</dbReference>
<gene>
    <name evidence="6" type="ORF">PODLI_1B042838</name>
</gene>
<dbReference type="SMART" id="SM00715">
    <property type="entry name" value="LA"/>
    <property type="match status" value="1"/>
</dbReference>
<dbReference type="PANTHER" id="PTHR22792:SF43">
    <property type="entry name" value="LA-RELATED PROTEIN 4B"/>
    <property type="match status" value="1"/>
</dbReference>
<name>A0AA35L4L7_9SAUR</name>
<organism evidence="6 7">
    <name type="scientific">Podarcis lilfordi</name>
    <name type="common">Lilford's wall lizard</name>
    <dbReference type="NCBI Taxonomy" id="74358"/>
    <lineage>
        <taxon>Eukaryota</taxon>
        <taxon>Metazoa</taxon>
        <taxon>Chordata</taxon>
        <taxon>Craniata</taxon>
        <taxon>Vertebrata</taxon>
        <taxon>Euteleostomi</taxon>
        <taxon>Lepidosauria</taxon>
        <taxon>Squamata</taxon>
        <taxon>Bifurcata</taxon>
        <taxon>Unidentata</taxon>
        <taxon>Episquamata</taxon>
        <taxon>Laterata</taxon>
        <taxon>Lacertibaenia</taxon>
        <taxon>Lacertidae</taxon>
        <taxon>Podarcis</taxon>
    </lineage>
</organism>
<dbReference type="InterPro" id="IPR035979">
    <property type="entry name" value="RBD_domain_sf"/>
</dbReference>
<feature type="compositionally biased region" description="Basic and acidic residues" evidence="4">
    <location>
        <begin position="1062"/>
        <end position="1088"/>
    </location>
</feature>
<feature type="compositionally biased region" description="Basic and acidic residues" evidence="4">
    <location>
        <begin position="1593"/>
        <end position="1607"/>
    </location>
</feature>
<feature type="region of interest" description="Disordered" evidence="4">
    <location>
        <begin position="1433"/>
        <end position="1528"/>
    </location>
</feature>
<feature type="region of interest" description="Disordered" evidence="4">
    <location>
        <begin position="788"/>
        <end position="807"/>
    </location>
</feature>
<dbReference type="SUPFAM" id="SSF46785">
    <property type="entry name" value="Winged helix' DNA-binding domain"/>
    <property type="match status" value="1"/>
</dbReference>
<dbReference type="InterPro" id="IPR058699">
    <property type="entry name" value="RRM_LARP4/4B"/>
</dbReference>
<evidence type="ECO:0000256" key="2">
    <source>
        <dbReference type="ARBA" id="ARBA00022884"/>
    </source>
</evidence>
<feature type="compositionally biased region" description="Pro residues" evidence="4">
    <location>
        <begin position="1501"/>
        <end position="1510"/>
    </location>
</feature>
<dbReference type="InterPro" id="IPR006630">
    <property type="entry name" value="La_HTH"/>
</dbReference>
<feature type="region of interest" description="Disordered" evidence="4">
    <location>
        <begin position="1062"/>
        <end position="1110"/>
    </location>
</feature>
<dbReference type="Pfam" id="PF26088">
    <property type="entry name" value="RRM_LARP4"/>
    <property type="match status" value="1"/>
</dbReference>
<dbReference type="SUPFAM" id="SSF54928">
    <property type="entry name" value="RNA-binding domain, RBD"/>
    <property type="match status" value="1"/>
</dbReference>
<feature type="compositionally biased region" description="Basic and acidic residues" evidence="4">
    <location>
        <begin position="1665"/>
        <end position="1682"/>
    </location>
</feature>
<accession>A0AA35L4L7</accession>
<feature type="compositionally biased region" description="Polar residues" evidence="4">
    <location>
        <begin position="1715"/>
        <end position="1724"/>
    </location>
</feature>
<reference evidence="6" key="1">
    <citation type="submission" date="2022-12" db="EMBL/GenBank/DDBJ databases">
        <authorList>
            <person name="Alioto T."/>
            <person name="Alioto T."/>
            <person name="Gomez Garrido J."/>
        </authorList>
    </citation>
    <scope>NUCLEOTIDE SEQUENCE</scope>
</reference>
<evidence type="ECO:0000313" key="6">
    <source>
        <dbReference type="EMBL" id="CAI5789029.1"/>
    </source>
</evidence>
<dbReference type="Pfam" id="PF05383">
    <property type="entry name" value="La"/>
    <property type="match status" value="1"/>
</dbReference>
<dbReference type="EMBL" id="OX395137">
    <property type="protein sequence ID" value="CAI5789029.1"/>
    <property type="molecule type" value="Genomic_DNA"/>
</dbReference>
<feature type="domain" description="HTH La-type RNA-binding" evidence="5">
    <location>
        <begin position="1136"/>
        <end position="1225"/>
    </location>
</feature>
<dbReference type="GO" id="GO:0010494">
    <property type="term" value="C:cytoplasmic stress granule"/>
    <property type="evidence" value="ECO:0007669"/>
    <property type="project" value="TreeGrafter"/>
</dbReference>
<keyword evidence="2 3" id="KW-0694">RNA-binding</keyword>
<feature type="region of interest" description="Disordered" evidence="4">
    <location>
        <begin position="1550"/>
        <end position="1610"/>
    </location>
</feature>
<sequence>MGCCFSKELNSKNEKMSLLQKSTEEETSEHGISKTLTSILETIERKELHVIQEAVSGTPAIHNNCVESVKYPSSHCAGIAEGGHNPSRSFNLYPHNARKVLNGYGSLQECGRMEDMDGAENLPESSSSNVQCVNNAGSYHINSNNETGSTVAGKPCRSFESTSSCVPVAVSQGSIFPKALSTCGIKGKPVMGECLLVQDEVDSVKSNCSAVGSGRADRETAASSFAYLDIDRPRISTRDEFYSICIVDDDLRMDLEEGQAIVHGETALEVESSAVQEMYSMTWPGESGKELLVPKKPVQVPVDFSALKDESPSIIKDSLLMPKSEMGVKAPVGLVNGDHRLNTDRIAADVLRAQAHGEDLTKNRTQEMNMVDSSRIFVNESLGENNNSPTPVHLEKGMKYSLQLKSRTHAWTSFFNSENKCVTEGVKSESNENQNTEGENSKQLLGSLKFSSEFEHTTGHFLSVSQNNTKNQSQVNRPNFTGSTNEFWRVSACNDKKTPNFSEQFNPELLLKYEDDSDLGTFCSHGDLKESTIKTLPTSESVAFEAEIPHVSEFTSYEAGSFIRAAQQNLSQIDNIPSEMSDLTEGSWGSEETLTFSKPLNVNVNEYERIQNENCLEVQVPHNLSKKDGKTNDYSSSLNEDNSCCVSLAHSEASEMDLNDEQCKLWNKCTFHRLEDQLSAGTDPHKLIATAEEPVNGLKWETHHERKTHSEIETKADSENFTVQDDCMLNGNNDLMQKLRVSSNMQERPLVLEESLSILQIDKANSQLETERLPASVDESDARNVKIETSHTETSTRSRGGKSGFYENSSLPKQSIMETMCPLRPLISEVSIPCADLLTESAKDSAPQNGQQKLNVEVECASRSDAKDSLTCADAGGICIDPKQVDKYAATPSYEIPLASVNDQECDQGNAKHVLDLMEDILKESDNTHKMDVGDSQGDPLCPSAPLSSLFSSAKFTDDQEYLMGYLWINSSFNKTNSSCNASEALQNETGDVTIPSFEMGGYPYQLLVQQNSDIWGWQDRDEGYESAKVSELNPNAKVWGNHMLHVEASGANDGGVSKTWEEIADHPPDSCKEGLEANGDGDKKHQNESLTELQEPSLAAPLSDQTDMNPLALDHSEYESIHENTQTGGKEQLQSEGQEDLREVLKKTLEFCLSRENLASDMYLISQMDSDQYVPIMTVANLDHVKKLSTDMDLIVEVLRSLPLVQVDEKGEKVRPNQNRCIVILREVPESTPIEEVEELFKGDNLPRFINCEFAYNDNWFITFESEADAQQAYRYLREEVKTFQGKPIKARIKAKAIAINTFLPKNGYRPLDMNIYTQRYTTSFYIPPVYSPQQQFPLYSLIAPQTWSTTHSYLDPSLVTPFPNTGFINGFTSPTFKPTTSPLTSLRQYTPRSRNPSKSHLRHTIPSADRGPGLLESPTIFNFSADRLINGVRSPQTRQPGQNRTRMQSTTSYTKREVGSGRVEPAALDSSPSLGRGRKNSYGYRKKREDKFTRGQTQSPPPPKPPSPSFELGLSSFPPLPGAAGNLKTEDLFENRLSNVIVGGTSKERNLSATTSTNTIPSGVPREPLLPVSSPLPGTFERSPSPSQPPDDSKVMDKQQRETPNIERLSSVLTTACKSVQVNGAAVAELRKPSYAEICQRTTKDPSPVQPPKEQKPNTVTCGKDERKPTETLERSKEPPPVKSNPGQPKDQRRQPSGRKSPPPAVGKRLMKEQSTPPKSPQ</sequence>
<feature type="compositionally biased region" description="Basic residues" evidence="4">
    <location>
        <begin position="1478"/>
        <end position="1488"/>
    </location>
</feature>
<dbReference type="CDD" id="cd08036">
    <property type="entry name" value="LARP_5"/>
    <property type="match status" value="1"/>
</dbReference>
<evidence type="ECO:0000256" key="1">
    <source>
        <dbReference type="ARBA" id="ARBA00022553"/>
    </source>
</evidence>
<protein>
    <submittedName>
        <fullName evidence="6">La-related protein 4B isoform X1</fullName>
    </submittedName>
</protein>
<keyword evidence="1" id="KW-0597">Phosphoprotein</keyword>
<evidence type="ECO:0000313" key="7">
    <source>
        <dbReference type="Proteomes" id="UP001178461"/>
    </source>
</evidence>
<dbReference type="GO" id="GO:0045727">
    <property type="term" value="P:positive regulation of translation"/>
    <property type="evidence" value="ECO:0007669"/>
    <property type="project" value="TreeGrafter"/>
</dbReference>
<dbReference type="GO" id="GO:0005829">
    <property type="term" value="C:cytosol"/>
    <property type="evidence" value="ECO:0007669"/>
    <property type="project" value="TreeGrafter"/>
</dbReference>
<feature type="compositionally biased region" description="Polar residues" evidence="4">
    <location>
        <begin position="1435"/>
        <end position="1455"/>
    </location>
</feature>
<keyword evidence="7" id="KW-1185">Reference proteome</keyword>
<dbReference type="PANTHER" id="PTHR22792">
    <property type="entry name" value="LUPUS LA PROTEIN-RELATED"/>
    <property type="match status" value="1"/>
</dbReference>
<dbReference type="InterPro" id="IPR045180">
    <property type="entry name" value="La_dom_prot"/>
</dbReference>
<dbReference type="Gene3D" id="1.10.10.10">
    <property type="entry name" value="Winged helix-like DNA-binding domain superfamily/Winged helix DNA-binding domain"/>
    <property type="match status" value="1"/>
</dbReference>
<evidence type="ECO:0000259" key="5">
    <source>
        <dbReference type="PROSITE" id="PS50961"/>
    </source>
</evidence>
<dbReference type="PROSITE" id="PS50961">
    <property type="entry name" value="HTH_LA"/>
    <property type="match status" value="1"/>
</dbReference>
<dbReference type="InterPro" id="IPR036388">
    <property type="entry name" value="WH-like_DNA-bd_sf"/>
</dbReference>
<dbReference type="Proteomes" id="UP001178461">
    <property type="component" value="Chromosome 12"/>
</dbReference>
<evidence type="ECO:0000256" key="4">
    <source>
        <dbReference type="SAM" id="MobiDB-lite"/>
    </source>
</evidence>
<dbReference type="InterPro" id="IPR036390">
    <property type="entry name" value="WH_DNA-bd_sf"/>
</dbReference>
<feature type="region of interest" description="Disordered" evidence="4">
    <location>
        <begin position="1381"/>
        <end position="1416"/>
    </location>
</feature>
<dbReference type="InterPro" id="IPR034900">
    <property type="entry name" value="LARP4B_RRM"/>
</dbReference>
<proteinExistence type="predicted"/>
<feature type="compositionally biased region" description="Polar residues" evidence="4">
    <location>
        <begin position="1553"/>
        <end position="1563"/>
    </location>
</feature>
<dbReference type="GO" id="GO:0003730">
    <property type="term" value="F:mRNA 3'-UTR binding"/>
    <property type="evidence" value="ECO:0007669"/>
    <property type="project" value="TreeGrafter"/>
</dbReference>
<feature type="region of interest" description="Disordered" evidence="4">
    <location>
        <begin position="1641"/>
        <end position="1724"/>
    </location>
</feature>